<reference evidence="26 27" key="1">
    <citation type="journal article" date="2012" name="Appl. Environ. Microbiol.">
        <title>Draft genome sequence of a psychrotolerant sulfur-oxidizing bacterium, Sulfuricella denitrificans skB26, and proteomic insights into cold adaptation.</title>
        <authorList>
            <person name="Watanabe T."/>
            <person name="Kojima H."/>
            <person name="Fukui M."/>
        </authorList>
    </citation>
    <scope>NUCLEOTIDE SEQUENCE [LARGE SCALE GENOMIC DNA]</scope>
    <source>
        <strain evidence="27">skB26</strain>
    </source>
</reference>
<dbReference type="HOGENOM" id="CLU_015869_1_0_4"/>
<keyword evidence="27" id="KW-1185">Reference proteome</keyword>
<dbReference type="EMBL" id="AP013066">
    <property type="protein sequence ID" value="BAN34727.1"/>
    <property type="molecule type" value="Genomic_DNA"/>
</dbReference>
<dbReference type="eggNOG" id="COG0285">
    <property type="taxonomic scope" value="Bacteria"/>
</dbReference>
<evidence type="ECO:0000256" key="4">
    <source>
        <dbReference type="ARBA" id="ARBA00005150"/>
    </source>
</evidence>
<comment type="subunit">
    <text evidence="6">Monomer.</text>
</comment>
<dbReference type="GO" id="GO:0005524">
    <property type="term" value="F:ATP binding"/>
    <property type="evidence" value="ECO:0007669"/>
    <property type="project" value="UniProtKB-KW"/>
</dbReference>
<dbReference type="Gene3D" id="3.90.190.20">
    <property type="entry name" value="Mur ligase, C-terminal domain"/>
    <property type="match status" value="1"/>
</dbReference>
<dbReference type="SUPFAM" id="SSF53244">
    <property type="entry name" value="MurD-like peptide ligases, peptide-binding domain"/>
    <property type="match status" value="1"/>
</dbReference>
<evidence type="ECO:0000256" key="20">
    <source>
        <dbReference type="ARBA" id="ARBA00047808"/>
    </source>
</evidence>
<dbReference type="InterPro" id="IPR004101">
    <property type="entry name" value="Mur_ligase_C"/>
</dbReference>
<evidence type="ECO:0000256" key="6">
    <source>
        <dbReference type="ARBA" id="ARBA00011245"/>
    </source>
</evidence>
<evidence type="ECO:0000256" key="10">
    <source>
        <dbReference type="ARBA" id="ARBA00022598"/>
    </source>
</evidence>
<evidence type="ECO:0000256" key="22">
    <source>
        <dbReference type="ARBA" id="ARBA00049161"/>
    </source>
</evidence>
<dbReference type="GO" id="GO:0004326">
    <property type="term" value="F:tetrahydrofolylpolyglutamate synthase activity"/>
    <property type="evidence" value="ECO:0007669"/>
    <property type="project" value="UniProtKB-EC"/>
</dbReference>
<feature type="domain" description="Mur ligase C-terminal" evidence="24">
    <location>
        <begin position="306"/>
        <end position="428"/>
    </location>
</feature>
<dbReference type="GO" id="GO:0008841">
    <property type="term" value="F:dihydrofolate synthase activity"/>
    <property type="evidence" value="ECO:0007669"/>
    <property type="project" value="UniProtKB-EC"/>
</dbReference>
<dbReference type="InterPro" id="IPR013221">
    <property type="entry name" value="Mur_ligase_cen"/>
</dbReference>
<evidence type="ECO:0000256" key="14">
    <source>
        <dbReference type="ARBA" id="ARBA00022842"/>
    </source>
</evidence>
<evidence type="ECO:0000259" key="24">
    <source>
        <dbReference type="Pfam" id="PF02875"/>
    </source>
</evidence>
<dbReference type="AlphaFoldDB" id="S6B258"/>
<dbReference type="GO" id="GO:0046872">
    <property type="term" value="F:metal ion binding"/>
    <property type="evidence" value="ECO:0007669"/>
    <property type="project" value="UniProtKB-KW"/>
</dbReference>
<evidence type="ECO:0000259" key="25">
    <source>
        <dbReference type="Pfam" id="PF08245"/>
    </source>
</evidence>
<comment type="catalytic activity">
    <reaction evidence="22">
        <text>7,8-dihydropteroate + L-glutamate + ATP = 7,8-dihydrofolate + ADP + phosphate + H(+)</text>
        <dbReference type="Rhea" id="RHEA:23584"/>
        <dbReference type="ChEBI" id="CHEBI:15378"/>
        <dbReference type="ChEBI" id="CHEBI:17839"/>
        <dbReference type="ChEBI" id="CHEBI:29985"/>
        <dbReference type="ChEBI" id="CHEBI:30616"/>
        <dbReference type="ChEBI" id="CHEBI:43474"/>
        <dbReference type="ChEBI" id="CHEBI:57451"/>
        <dbReference type="ChEBI" id="CHEBI:456216"/>
        <dbReference type="EC" id="6.3.2.12"/>
    </reaction>
</comment>
<evidence type="ECO:0000256" key="21">
    <source>
        <dbReference type="ARBA" id="ARBA00049035"/>
    </source>
</evidence>
<evidence type="ECO:0000256" key="16">
    <source>
        <dbReference type="ARBA" id="ARBA00030048"/>
    </source>
</evidence>
<protein>
    <recommendedName>
        <fullName evidence="9">Dihydrofolate synthase/folylpolyglutamate synthase</fullName>
        <ecNumber evidence="7">6.3.2.12</ecNumber>
        <ecNumber evidence="8">6.3.2.17</ecNumber>
    </recommendedName>
    <alternativeName>
        <fullName evidence="18">Folylpoly-gamma-glutamate synthetase-dihydrofolate synthetase</fullName>
    </alternativeName>
    <alternativeName>
        <fullName evidence="16">Folylpolyglutamate synthetase</fullName>
    </alternativeName>
    <alternativeName>
        <fullName evidence="17">Tetrahydrofolylpolyglutamate synthase</fullName>
    </alternativeName>
</protein>
<dbReference type="InterPro" id="IPR001645">
    <property type="entry name" value="Folylpolyglutamate_synth"/>
</dbReference>
<dbReference type="EC" id="6.3.2.12" evidence="7"/>
<dbReference type="KEGG" id="sdr:SCD_n00886"/>
<gene>
    <name evidence="26" type="ORF">SCD_n00886</name>
</gene>
<comment type="pathway">
    <text evidence="3">Cofactor biosynthesis; tetrahydrofolate biosynthesis; 7,8-dihydrofolate from 2-amino-4-hydroxy-6-hydroxymethyl-7,8-dihydropteridine diphosphate and 4-aminobenzoate: step 2/2.</text>
</comment>
<evidence type="ECO:0000256" key="7">
    <source>
        <dbReference type="ARBA" id="ARBA00013023"/>
    </source>
</evidence>
<dbReference type="NCBIfam" id="TIGR01499">
    <property type="entry name" value="folC"/>
    <property type="match status" value="1"/>
</dbReference>
<evidence type="ECO:0000256" key="13">
    <source>
        <dbReference type="ARBA" id="ARBA00022840"/>
    </source>
</evidence>
<keyword evidence="11" id="KW-0479">Metal-binding</keyword>
<dbReference type="NCBIfam" id="NF008101">
    <property type="entry name" value="PRK10846.1"/>
    <property type="match status" value="1"/>
</dbReference>
<evidence type="ECO:0000256" key="17">
    <source>
        <dbReference type="ARBA" id="ARBA00030592"/>
    </source>
</evidence>
<dbReference type="Gene3D" id="3.40.1190.10">
    <property type="entry name" value="Mur-like, catalytic domain"/>
    <property type="match status" value="1"/>
</dbReference>
<dbReference type="EC" id="6.3.2.17" evidence="8"/>
<comment type="catalytic activity">
    <reaction evidence="20">
        <text>10-formyltetrahydrofolyl-(gamma-L-Glu)(n) + L-glutamate + ATP = 10-formyltetrahydrofolyl-(gamma-L-Glu)(n+1) + ADP + phosphate + H(+)</text>
        <dbReference type="Rhea" id="RHEA:51904"/>
        <dbReference type="Rhea" id="RHEA-COMP:13088"/>
        <dbReference type="Rhea" id="RHEA-COMP:14300"/>
        <dbReference type="ChEBI" id="CHEBI:15378"/>
        <dbReference type="ChEBI" id="CHEBI:29985"/>
        <dbReference type="ChEBI" id="CHEBI:30616"/>
        <dbReference type="ChEBI" id="CHEBI:43474"/>
        <dbReference type="ChEBI" id="CHEBI:134413"/>
        <dbReference type="ChEBI" id="CHEBI:456216"/>
        <dbReference type="EC" id="6.3.2.17"/>
    </reaction>
</comment>
<dbReference type="GO" id="GO:0046654">
    <property type="term" value="P:tetrahydrofolate biosynthetic process"/>
    <property type="evidence" value="ECO:0007669"/>
    <property type="project" value="UniProtKB-UniPathway"/>
</dbReference>
<evidence type="ECO:0000256" key="1">
    <source>
        <dbReference type="ARBA" id="ARBA00001946"/>
    </source>
</evidence>
<evidence type="ECO:0000256" key="5">
    <source>
        <dbReference type="ARBA" id="ARBA00008276"/>
    </source>
</evidence>
<comment type="catalytic activity">
    <reaction evidence="19">
        <text>(6S)-5,6,7,8-tetrahydrofolyl-(gamma-L-Glu)(n) + L-glutamate + ATP = (6S)-5,6,7,8-tetrahydrofolyl-(gamma-L-Glu)(n+1) + ADP + phosphate + H(+)</text>
        <dbReference type="Rhea" id="RHEA:10580"/>
        <dbReference type="Rhea" id="RHEA-COMP:14738"/>
        <dbReference type="Rhea" id="RHEA-COMP:14740"/>
        <dbReference type="ChEBI" id="CHEBI:15378"/>
        <dbReference type="ChEBI" id="CHEBI:29985"/>
        <dbReference type="ChEBI" id="CHEBI:30616"/>
        <dbReference type="ChEBI" id="CHEBI:43474"/>
        <dbReference type="ChEBI" id="CHEBI:141005"/>
        <dbReference type="ChEBI" id="CHEBI:456216"/>
        <dbReference type="EC" id="6.3.2.17"/>
    </reaction>
</comment>
<dbReference type="InterPro" id="IPR036565">
    <property type="entry name" value="Mur-like_cat_sf"/>
</dbReference>
<dbReference type="PIRSF" id="PIRSF001563">
    <property type="entry name" value="Folylpolyglu_synth"/>
    <property type="match status" value="1"/>
</dbReference>
<keyword evidence="15" id="KW-0289">Folate biosynthesis</keyword>
<feature type="domain" description="Mur ligase central" evidence="25">
    <location>
        <begin position="65"/>
        <end position="208"/>
    </location>
</feature>
<dbReference type="Pfam" id="PF02875">
    <property type="entry name" value="Mur_ligase_C"/>
    <property type="match status" value="1"/>
</dbReference>
<dbReference type="FunFam" id="3.40.1190.10:FF:000004">
    <property type="entry name" value="Dihydrofolate synthase/folylpolyglutamate synthase"/>
    <property type="match status" value="1"/>
</dbReference>
<evidence type="ECO:0000256" key="23">
    <source>
        <dbReference type="PIRNR" id="PIRNR001563"/>
    </source>
</evidence>
<dbReference type="STRING" id="1163617.SCD_n00886"/>
<evidence type="ECO:0000256" key="2">
    <source>
        <dbReference type="ARBA" id="ARBA00002714"/>
    </source>
</evidence>
<dbReference type="PANTHER" id="PTHR11136:SF0">
    <property type="entry name" value="DIHYDROFOLATE SYNTHETASE-RELATED"/>
    <property type="match status" value="1"/>
</dbReference>
<dbReference type="GO" id="GO:0046656">
    <property type="term" value="P:folic acid biosynthetic process"/>
    <property type="evidence" value="ECO:0007669"/>
    <property type="project" value="UniProtKB-KW"/>
</dbReference>
<accession>S6B258</accession>
<organism evidence="26 27">
    <name type="scientific">Sulfuricella denitrificans (strain DSM 22764 / NBRC 105220 / skB26)</name>
    <dbReference type="NCBI Taxonomy" id="1163617"/>
    <lineage>
        <taxon>Bacteria</taxon>
        <taxon>Pseudomonadati</taxon>
        <taxon>Pseudomonadota</taxon>
        <taxon>Betaproteobacteria</taxon>
        <taxon>Nitrosomonadales</taxon>
        <taxon>Sulfuricellaceae</taxon>
        <taxon>Sulfuricella</taxon>
    </lineage>
</organism>
<evidence type="ECO:0000256" key="15">
    <source>
        <dbReference type="ARBA" id="ARBA00022909"/>
    </source>
</evidence>
<name>S6B258_SULDS</name>
<proteinExistence type="inferred from homology"/>
<comment type="similarity">
    <text evidence="5 23">Belongs to the folylpolyglutamate synthase family.</text>
</comment>
<comment type="catalytic activity">
    <reaction evidence="21">
        <text>(6R)-5,10-methylenetetrahydrofolyl-(gamma-L-Glu)(n) + L-glutamate + ATP = (6R)-5,10-methylenetetrahydrofolyl-(gamma-L-Glu)(n+1) + ADP + phosphate + H(+)</text>
        <dbReference type="Rhea" id="RHEA:51912"/>
        <dbReference type="Rhea" id="RHEA-COMP:13257"/>
        <dbReference type="Rhea" id="RHEA-COMP:13258"/>
        <dbReference type="ChEBI" id="CHEBI:15378"/>
        <dbReference type="ChEBI" id="CHEBI:29985"/>
        <dbReference type="ChEBI" id="CHEBI:30616"/>
        <dbReference type="ChEBI" id="CHEBI:43474"/>
        <dbReference type="ChEBI" id="CHEBI:136572"/>
        <dbReference type="ChEBI" id="CHEBI:456216"/>
        <dbReference type="EC" id="6.3.2.17"/>
    </reaction>
</comment>
<keyword evidence="13 23" id="KW-0067">ATP-binding</keyword>
<evidence type="ECO:0000256" key="11">
    <source>
        <dbReference type="ARBA" id="ARBA00022723"/>
    </source>
</evidence>
<evidence type="ECO:0000256" key="18">
    <source>
        <dbReference type="ARBA" id="ARBA00032510"/>
    </source>
</evidence>
<dbReference type="Proteomes" id="UP000015559">
    <property type="component" value="Chromosome"/>
</dbReference>
<dbReference type="InterPro" id="IPR036615">
    <property type="entry name" value="Mur_ligase_C_dom_sf"/>
</dbReference>
<evidence type="ECO:0000256" key="12">
    <source>
        <dbReference type="ARBA" id="ARBA00022741"/>
    </source>
</evidence>
<keyword evidence="14" id="KW-0460">Magnesium</keyword>
<dbReference type="UniPathway" id="UPA00077">
    <property type="reaction ID" value="UER00157"/>
</dbReference>
<evidence type="ECO:0000256" key="8">
    <source>
        <dbReference type="ARBA" id="ARBA00013025"/>
    </source>
</evidence>
<dbReference type="Pfam" id="PF08245">
    <property type="entry name" value="Mur_ligase_M"/>
    <property type="match status" value="1"/>
</dbReference>
<evidence type="ECO:0000256" key="9">
    <source>
        <dbReference type="ARBA" id="ARBA00019357"/>
    </source>
</evidence>
<evidence type="ECO:0000256" key="19">
    <source>
        <dbReference type="ARBA" id="ARBA00047493"/>
    </source>
</evidence>
<dbReference type="SUPFAM" id="SSF53623">
    <property type="entry name" value="MurD-like peptide ligases, catalytic domain"/>
    <property type="match status" value="1"/>
</dbReference>
<evidence type="ECO:0000313" key="27">
    <source>
        <dbReference type="Proteomes" id="UP000015559"/>
    </source>
</evidence>
<evidence type="ECO:0000256" key="3">
    <source>
        <dbReference type="ARBA" id="ARBA00004799"/>
    </source>
</evidence>
<sequence length="442" mass="47977">MENPDPVCSSMNSALSTQDSGLNSLAEWLGYLEQLHPKTIDLSLDRVAEVKQRLNLSPSFPIITVAGTNGKGSVCTMLEAVLLAAGYRVGLYTSPHLLRYNERVRINGEEVSDDAMCAAFAAVEQARGDVSLTYFEFGTLAAVWLFACAGLDVAILEVGLGGRLDAVNAFDTDCAVLTSVDFDHMEYLGDSRLAIGYEKAGIFRAGKPAVCGEFDVPYSVLAHAEKIGANLRRIGPDFGYDGLEPNQWRFTSSDGLRLSLPYPALRGDYQLGNASTCLAALEQLRARLPVAHDDIRRGLLEAVVPGRFQVLPGRPQRIFDVAHNPHAARALAENLRAMPPTGKVIAVFAMLRDKDIAGVVRVMKEQVDLWWVAGIGQPRGASADELMRVLEQEDLAQRAESFPTVAEAYRHACAKAAEDDKILVFGSFYTVAEAMILTAVEG</sequence>
<comment type="cofactor">
    <cofactor evidence="1">
        <name>Mg(2+)</name>
        <dbReference type="ChEBI" id="CHEBI:18420"/>
    </cofactor>
</comment>
<dbReference type="GO" id="GO:0005737">
    <property type="term" value="C:cytoplasm"/>
    <property type="evidence" value="ECO:0007669"/>
    <property type="project" value="TreeGrafter"/>
</dbReference>
<dbReference type="PANTHER" id="PTHR11136">
    <property type="entry name" value="FOLYLPOLYGLUTAMATE SYNTHASE-RELATED"/>
    <property type="match status" value="1"/>
</dbReference>
<comment type="function">
    <text evidence="2">Functions in two distinct reactions of the de novo folate biosynthetic pathway. Catalyzes the addition of a glutamate residue to dihydropteroate (7,8-dihydropteroate or H2Pte) to form dihydrofolate (7,8-dihydrofolate monoglutamate or H2Pte-Glu). Also catalyzes successive additions of L-glutamate to tetrahydrofolate or 10-formyltetrahydrofolate or 5,10-methylenetetrahydrofolate, leading to folylpolyglutamate derivatives.</text>
</comment>
<keyword evidence="12 23" id="KW-0547">Nucleotide-binding</keyword>
<keyword evidence="10 23" id="KW-0436">Ligase</keyword>
<comment type="pathway">
    <text evidence="4">Cofactor biosynthesis; tetrahydrofolylpolyglutamate biosynthesis.</text>
</comment>
<evidence type="ECO:0000313" key="26">
    <source>
        <dbReference type="EMBL" id="BAN34727.1"/>
    </source>
</evidence>